<reference evidence="1 2" key="1">
    <citation type="submission" date="2016-03" db="EMBL/GenBank/DDBJ databases">
        <title>Cyphomyrmex costatus WGS genome.</title>
        <authorList>
            <person name="Nygaard S."/>
            <person name="Hu H."/>
            <person name="Boomsma J."/>
            <person name="Zhang G."/>
        </authorList>
    </citation>
    <scope>NUCLEOTIDE SEQUENCE [LARGE SCALE GENOMIC DNA]</scope>
    <source>
        <strain evidence="1">MS0001</strain>
        <tissue evidence="1">Whole body</tissue>
    </source>
</reference>
<evidence type="ECO:0000313" key="1">
    <source>
        <dbReference type="EMBL" id="KYM94063.1"/>
    </source>
</evidence>
<dbReference type="AlphaFoldDB" id="A0A151I7H0"/>
<proteinExistence type="predicted"/>
<evidence type="ECO:0000313" key="2">
    <source>
        <dbReference type="Proteomes" id="UP000078542"/>
    </source>
</evidence>
<dbReference type="Proteomes" id="UP000078542">
    <property type="component" value="Unassembled WGS sequence"/>
</dbReference>
<sequence length="99" mass="11353">MYTITSILRYSCRCIEMNTSSGTRAEVVVVVDKNAPGYKRKRDPAIKKVLRDKCDDTSTECEKCRLDNLYNDKVLDLFDIANAERWCSACKRVTCKCSE</sequence>
<gene>
    <name evidence="1" type="ORF">ALC62_15324</name>
</gene>
<keyword evidence="2" id="KW-1185">Reference proteome</keyword>
<protein>
    <submittedName>
        <fullName evidence="1">Uncharacterized protein</fullName>
    </submittedName>
</protein>
<organism evidence="1 2">
    <name type="scientific">Cyphomyrmex costatus</name>
    <dbReference type="NCBI Taxonomy" id="456900"/>
    <lineage>
        <taxon>Eukaryota</taxon>
        <taxon>Metazoa</taxon>
        <taxon>Ecdysozoa</taxon>
        <taxon>Arthropoda</taxon>
        <taxon>Hexapoda</taxon>
        <taxon>Insecta</taxon>
        <taxon>Pterygota</taxon>
        <taxon>Neoptera</taxon>
        <taxon>Endopterygota</taxon>
        <taxon>Hymenoptera</taxon>
        <taxon>Apocrita</taxon>
        <taxon>Aculeata</taxon>
        <taxon>Formicoidea</taxon>
        <taxon>Formicidae</taxon>
        <taxon>Myrmicinae</taxon>
        <taxon>Cyphomyrmex</taxon>
    </lineage>
</organism>
<accession>A0A151I7H0</accession>
<name>A0A151I7H0_9HYME</name>
<dbReference type="EMBL" id="KQ978416">
    <property type="protein sequence ID" value="KYM94063.1"/>
    <property type="molecule type" value="Genomic_DNA"/>
</dbReference>